<organism evidence="2 3">
    <name type="scientific">Pseudomonas taiwanensis</name>
    <dbReference type="NCBI Taxonomy" id="470150"/>
    <lineage>
        <taxon>Bacteria</taxon>
        <taxon>Pseudomonadati</taxon>
        <taxon>Pseudomonadota</taxon>
        <taxon>Gammaproteobacteria</taxon>
        <taxon>Pseudomonadales</taxon>
        <taxon>Pseudomonadaceae</taxon>
        <taxon>Pseudomonas</taxon>
    </lineage>
</organism>
<reference evidence="2 3" key="1">
    <citation type="journal article" date="2020" name="Microorganisms">
        <title>Reliable Identification of Environmental Pseudomonas Isolates Using the rpoD Gene.</title>
        <authorList>
            <consortium name="The Broad Institute Genome Sequencing Platform"/>
            <person name="Girard L."/>
            <person name="Lood C."/>
            <person name="Rokni-Zadeh H."/>
            <person name="van Noort V."/>
            <person name="Lavigne R."/>
            <person name="De Mot R."/>
        </authorList>
    </citation>
    <scope>NUCLEOTIDE SEQUENCE [LARGE SCALE GENOMIC DNA]</scope>
    <source>
        <strain evidence="2 3">RW7P2</strain>
    </source>
</reference>
<sequence>MNAHPLRHCNYLFASALIAISLAMTAGCSNKTSKARYAMATTGSKCYAKALPSSGEGGLAWGNTLSIAQQKSLNNCIRYASRSGGTPDTCQVVLAKCKN</sequence>
<dbReference type="PROSITE" id="PS51257">
    <property type="entry name" value="PROKAR_LIPOPROTEIN"/>
    <property type="match status" value="1"/>
</dbReference>
<evidence type="ECO:0008006" key="4">
    <source>
        <dbReference type="Google" id="ProtNLM"/>
    </source>
</evidence>
<dbReference type="Proteomes" id="UP000628086">
    <property type="component" value="Unassembled WGS sequence"/>
</dbReference>
<comment type="caution">
    <text evidence="2">The sequence shown here is derived from an EMBL/GenBank/DDBJ whole genome shotgun (WGS) entry which is preliminary data.</text>
</comment>
<accession>A0ABR6VEJ3</accession>
<evidence type="ECO:0000313" key="3">
    <source>
        <dbReference type="Proteomes" id="UP000628086"/>
    </source>
</evidence>
<gene>
    <name evidence="2" type="ORF">HU747_24865</name>
</gene>
<dbReference type="EMBL" id="JABWRS010000031">
    <property type="protein sequence ID" value="MBC3478824.1"/>
    <property type="molecule type" value="Genomic_DNA"/>
</dbReference>
<evidence type="ECO:0000256" key="1">
    <source>
        <dbReference type="SAM" id="SignalP"/>
    </source>
</evidence>
<feature type="signal peptide" evidence="1">
    <location>
        <begin position="1"/>
        <end position="26"/>
    </location>
</feature>
<proteinExistence type="predicted"/>
<keyword evidence="1" id="KW-0732">Signal</keyword>
<feature type="chain" id="PRO_5045478669" description="DUF4189 domain-containing protein" evidence="1">
    <location>
        <begin position="27"/>
        <end position="99"/>
    </location>
</feature>
<keyword evidence="3" id="KW-1185">Reference proteome</keyword>
<name>A0ABR6VEJ3_9PSED</name>
<evidence type="ECO:0000313" key="2">
    <source>
        <dbReference type="EMBL" id="MBC3478824.1"/>
    </source>
</evidence>
<dbReference type="RefSeq" id="WP_023380320.1">
    <property type="nucleotide sequence ID" value="NZ_JABWRR010000037.1"/>
</dbReference>
<protein>
    <recommendedName>
        <fullName evidence="4">DUF4189 domain-containing protein</fullName>
    </recommendedName>
</protein>